<evidence type="ECO:0000256" key="1">
    <source>
        <dbReference type="SAM" id="Phobius"/>
    </source>
</evidence>
<keyword evidence="3" id="KW-1185">Reference proteome</keyword>
<comment type="caution">
    <text evidence="2">The sequence shown here is derived from an EMBL/GenBank/DDBJ whole genome shotgun (WGS) entry which is preliminary data.</text>
</comment>
<dbReference type="RefSeq" id="WP_068528470.1">
    <property type="nucleotide sequence ID" value="NZ_LVJH01000003.1"/>
</dbReference>
<dbReference type="STRING" id="494026.PGLA_02980"/>
<accession>A0A168N022</accession>
<proteinExistence type="predicted"/>
<evidence type="ECO:0000313" key="2">
    <source>
        <dbReference type="EMBL" id="OAB45240.1"/>
    </source>
</evidence>
<sequence>MTKKRAVTFKPYNKTRYAYEKLRVCRHCQQFTVLWEDECSQCGKSTLVPVRQRVTSKVKRTMLNERLIALFIGLVAIYFGQTFLQMILSAAAAILLIALLWFVQRKMLPFEVPLEMETLFEQEQPRIIEDIKRNRKLAVAALKDDELLTYEMLREIATLVQNDKIRLQQVVLLQSFVLRKDMDLAIEPLLIDSFDTDLAAYIGEVAKVQRELIKNSSIRYILAYEAHILEMEHGIEILSSVAAAAIRLKKYVEAYPEFIRRYARNIPKDRFLRLYRMIQQHPDAYWGNLAEEVAIIRREQYEWDSDFQ</sequence>
<reference evidence="2 3" key="1">
    <citation type="submission" date="2016-03" db="EMBL/GenBank/DDBJ databases">
        <title>Draft genome sequence of Paenibacillus glacialis DSM 22343.</title>
        <authorList>
            <person name="Shin S.-K."/>
            <person name="Yi H."/>
        </authorList>
    </citation>
    <scope>NUCLEOTIDE SEQUENCE [LARGE SCALE GENOMIC DNA]</scope>
    <source>
        <strain evidence="2 3">DSM 22343</strain>
    </source>
</reference>
<feature type="transmembrane region" description="Helical" evidence="1">
    <location>
        <begin position="63"/>
        <end position="80"/>
    </location>
</feature>
<keyword evidence="1" id="KW-1133">Transmembrane helix</keyword>
<dbReference type="OrthoDB" id="2925556at2"/>
<evidence type="ECO:0000313" key="3">
    <source>
        <dbReference type="Proteomes" id="UP000076967"/>
    </source>
</evidence>
<dbReference type="AlphaFoldDB" id="A0A168N022"/>
<gene>
    <name evidence="2" type="ORF">PGLA_02980</name>
</gene>
<keyword evidence="1" id="KW-0812">Transmembrane</keyword>
<dbReference type="Proteomes" id="UP000076967">
    <property type="component" value="Unassembled WGS sequence"/>
</dbReference>
<name>A0A168N022_9BACL</name>
<protein>
    <submittedName>
        <fullName evidence="2">Uncharacterized protein</fullName>
    </submittedName>
</protein>
<dbReference type="EMBL" id="LVJH01000003">
    <property type="protein sequence ID" value="OAB45240.1"/>
    <property type="molecule type" value="Genomic_DNA"/>
</dbReference>
<keyword evidence="1" id="KW-0472">Membrane</keyword>
<organism evidence="2 3">
    <name type="scientific">Paenibacillus glacialis</name>
    <dbReference type="NCBI Taxonomy" id="494026"/>
    <lineage>
        <taxon>Bacteria</taxon>
        <taxon>Bacillati</taxon>
        <taxon>Bacillota</taxon>
        <taxon>Bacilli</taxon>
        <taxon>Bacillales</taxon>
        <taxon>Paenibacillaceae</taxon>
        <taxon>Paenibacillus</taxon>
    </lineage>
</organism>